<name>A0A0K6I1R5_9HYPH</name>
<accession>A0A0K6I1R5</accession>
<keyword evidence="2 3" id="KW-0732">Signal</keyword>
<sequence>MTRSFKAILFAATAMMALPATISAHAADVKAADVLATYQDVAAAAYADSVTSAKALKVAIDALIAKPNDETLAAARKAWIAARNPYQQTEAYRFGNAIVDDWEGRVNAWPLDEGLIDYVDVSYGDSSEENPLYAANVIANPKLQLNGEELDATVITPEFLSEKLQEAGGVEANVATGYHAIEFLLWGQDLNGTGPGAGNRPATDFDPANCTGGNCERRIQYLQAATDLLIADLEEMAAAWAPGGAAREELAAKGEAGGLATIFTGMGSLSYGELAGERMKLGLMLHDPEEEHDCFSDNTHMSHYNDVAGIRNVYFGTYTRLDGSKVSGPSLADLVASKDKAVAEELKGKLDASLAAFDKLKTRAETVEAYDQMIGEGNAEGNAVVQAAVDSLIDQTKSIERAVAVLGLESIAFEGSDSLDNPGAVFQ</sequence>
<dbReference type="Proteomes" id="UP000183900">
    <property type="component" value="Unassembled WGS sequence"/>
</dbReference>
<evidence type="ECO:0000313" key="6">
    <source>
        <dbReference type="Proteomes" id="UP000183900"/>
    </source>
</evidence>
<comment type="subcellular location">
    <subcellularLocation>
        <location evidence="1">Cell envelope</location>
    </subcellularLocation>
</comment>
<dbReference type="AlphaFoldDB" id="A0A0K6I1R5"/>
<reference evidence="6" key="1">
    <citation type="submission" date="2015-08" db="EMBL/GenBank/DDBJ databases">
        <authorList>
            <person name="Varghese N."/>
        </authorList>
    </citation>
    <scope>NUCLEOTIDE SEQUENCE [LARGE SCALE GENOMIC DNA]</scope>
    <source>
        <strain evidence="6">DSM 23407</strain>
    </source>
</reference>
<evidence type="ECO:0000259" key="4">
    <source>
        <dbReference type="Pfam" id="PF09375"/>
    </source>
</evidence>
<proteinExistence type="predicted"/>
<keyword evidence="6" id="KW-1185">Reference proteome</keyword>
<organism evidence="5 6">
    <name type="scientific">Pannonibacter indicus</name>
    <dbReference type="NCBI Taxonomy" id="466044"/>
    <lineage>
        <taxon>Bacteria</taxon>
        <taxon>Pseudomonadati</taxon>
        <taxon>Pseudomonadota</taxon>
        <taxon>Alphaproteobacteria</taxon>
        <taxon>Hyphomicrobiales</taxon>
        <taxon>Stappiaceae</taxon>
        <taxon>Pannonibacter</taxon>
    </lineage>
</organism>
<dbReference type="Gene3D" id="1.20.1420.20">
    <property type="entry name" value="M75 peptidase, HXXE motif"/>
    <property type="match status" value="1"/>
</dbReference>
<gene>
    <name evidence="5" type="ORF">Ga0061067_10762</name>
</gene>
<dbReference type="EMBL" id="CYHE01000007">
    <property type="protein sequence ID" value="CUA97227.1"/>
    <property type="molecule type" value="Genomic_DNA"/>
</dbReference>
<dbReference type="OrthoDB" id="9764688at2"/>
<protein>
    <submittedName>
        <fullName evidence="5">Imelysin. Metallo peptidase. MEROPS family M75</fullName>
    </submittedName>
</protein>
<feature type="domain" description="Imelysin-like" evidence="4">
    <location>
        <begin position="42"/>
        <end position="398"/>
    </location>
</feature>
<feature type="chain" id="PRO_5005504752" evidence="3">
    <location>
        <begin position="27"/>
        <end position="427"/>
    </location>
</feature>
<dbReference type="CDD" id="cd14657">
    <property type="entry name" value="Imelysin_IrpA-like"/>
    <property type="match status" value="1"/>
</dbReference>
<dbReference type="InterPro" id="IPR018976">
    <property type="entry name" value="Imelysin-like"/>
</dbReference>
<dbReference type="GO" id="GO:0030313">
    <property type="term" value="C:cell envelope"/>
    <property type="evidence" value="ECO:0007669"/>
    <property type="project" value="UniProtKB-SubCell"/>
</dbReference>
<dbReference type="RefSeq" id="WP_055455936.1">
    <property type="nucleotide sequence ID" value="NZ_CYHE01000007.1"/>
</dbReference>
<evidence type="ECO:0000256" key="3">
    <source>
        <dbReference type="SAM" id="SignalP"/>
    </source>
</evidence>
<evidence type="ECO:0000313" key="5">
    <source>
        <dbReference type="EMBL" id="CUA97227.1"/>
    </source>
</evidence>
<feature type="signal peptide" evidence="3">
    <location>
        <begin position="1"/>
        <end position="26"/>
    </location>
</feature>
<dbReference type="Pfam" id="PF09375">
    <property type="entry name" value="Peptidase_M75"/>
    <property type="match status" value="1"/>
</dbReference>
<evidence type="ECO:0000256" key="2">
    <source>
        <dbReference type="ARBA" id="ARBA00022729"/>
    </source>
</evidence>
<dbReference type="InterPro" id="IPR038352">
    <property type="entry name" value="Imelysin_sf"/>
</dbReference>
<evidence type="ECO:0000256" key="1">
    <source>
        <dbReference type="ARBA" id="ARBA00004196"/>
    </source>
</evidence>